<accession>A0A6A7YZ73</accession>
<organism evidence="1">
    <name type="scientific">Pseudomonas helleri</name>
    <dbReference type="NCBI Taxonomy" id="1608996"/>
    <lineage>
        <taxon>Bacteria</taxon>
        <taxon>Pseudomonadati</taxon>
        <taxon>Pseudomonadota</taxon>
        <taxon>Gammaproteobacteria</taxon>
        <taxon>Pseudomonadales</taxon>
        <taxon>Pseudomonadaceae</taxon>
        <taxon>Pseudomonas</taxon>
    </lineage>
</organism>
<dbReference type="EMBL" id="WIVV01000052">
    <property type="protein sequence ID" value="MQU43374.1"/>
    <property type="molecule type" value="Genomic_DNA"/>
</dbReference>
<name>A0A6A7YZ73_9PSED</name>
<sequence length="82" mass="8386">MSFNAKQTSSSIASLASAVLLDSKSSALAKELAGSALSQASTTKQTSARMEELASKILGESGHSQMVLSLAGSVLSQANKER</sequence>
<dbReference type="Proteomes" id="UP000466863">
    <property type="component" value="Unassembled WGS sequence"/>
</dbReference>
<dbReference type="RefSeq" id="WP_058410833.1">
    <property type="nucleotide sequence ID" value="NZ_CP181271.1"/>
</dbReference>
<dbReference type="EMBL" id="WIWC01000013">
    <property type="protein sequence ID" value="MQT80540.1"/>
    <property type="molecule type" value="Genomic_DNA"/>
</dbReference>
<evidence type="ECO:0000313" key="2">
    <source>
        <dbReference type="EMBL" id="MQU43374.1"/>
    </source>
</evidence>
<proteinExistence type="predicted"/>
<comment type="caution">
    <text evidence="1">The sequence shown here is derived from an EMBL/GenBank/DDBJ whole genome shotgun (WGS) entry which is preliminary data.</text>
</comment>
<reference evidence="1 3" key="1">
    <citation type="submission" date="2019-10" db="EMBL/GenBank/DDBJ databases">
        <title>Evaluation of single-gene subtyping targets for Pseudomonas.</title>
        <authorList>
            <person name="Reichler S.J."/>
            <person name="Orsi R.H."/>
            <person name="Wiedmann M."/>
            <person name="Martin N.H."/>
            <person name="Murphy S.I."/>
        </authorList>
    </citation>
    <scope>NUCLEOTIDE SEQUENCE</scope>
    <source>
        <strain evidence="2 3">FSL R10-1876</strain>
        <strain evidence="1">FSL R10-2339</strain>
    </source>
</reference>
<evidence type="ECO:0000313" key="1">
    <source>
        <dbReference type="EMBL" id="MQT80540.1"/>
    </source>
</evidence>
<protein>
    <submittedName>
        <fullName evidence="1">Uncharacterized protein</fullName>
    </submittedName>
</protein>
<gene>
    <name evidence="1" type="ORF">GHN86_10770</name>
    <name evidence="2" type="ORF">GHO28_12790</name>
</gene>
<dbReference type="AlphaFoldDB" id="A0A6A7YZ73"/>
<evidence type="ECO:0000313" key="3">
    <source>
        <dbReference type="Proteomes" id="UP000466863"/>
    </source>
</evidence>
<dbReference type="GeneID" id="66762667"/>